<accession>A0ABU8EA41</accession>
<keyword evidence="2" id="KW-1185">Reference proteome</keyword>
<dbReference type="Pfam" id="PF22503">
    <property type="entry name" value="DUF6992"/>
    <property type="match status" value="1"/>
</dbReference>
<reference evidence="1 2" key="1">
    <citation type="submission" date="2024-03" db="EMBL/GenBank/DDBJ databases">
        <title>Draft genome sequence of Klenkia terrae.</title>
        <authorList>
            <person name="Duangmal K."/>
            <person name="Chantavorakit T."/>
        </authorList>
    </citation>
    <scope>NUCLEOTIDE SEQUENCE [LARGE SCALE GENOMIC DNA]</scope>
    <source>
        <strain evidence="1 2">JCM 17786</strain>
    </source>
</reference>
<evidence type="ECO:0000313" key="2">
    <source>
        <dbReference type="Proteomes" id="UP001373496"/>
    </source>
</evidence>
<sequence>MDALTVETRLTSVLGTWAAASVAVGAVLSVRESTRGFGRQTAAWGAVDGAIAAVGTRNRRRRGPTDPARLRKVLLVNAGLDVGYLALGAALLRTDRWRGDGAAVVVQGAFLLALDSAAAAAIPTGG</sequence>
<comment type="caution">
    <text evidence="1">The sequence shown here is derived from an EMBL/GenBank/DDBJ whole genome shotgun (WGS) entry which is preliminary data.</text>
</comment>
<dbReference type="RefSeq" id="WP_225233040.1">
    <property type="nucleotide sequence ID" value="NZ_JBAPLV010000015.1"/>
</dbReference>
<organism evidence="1 2">
    <name type="scientific">Klenkia terrae</name>
    <dbReference type="NCBI Taxonomy" id="1052259"/>
    <lineage>
        <taxon>Bacteria</taxon>
        <taxon>Bacillati</taxon>
        <taxon>Actinomycetota</taxon>
        <taxon>Actinomycetes</taxon>
        <taxon>Geodermatophilales</taxon>
        <taxon>Geodermatophilaceae</taxon>
        <taxon>Klenkia</taxon>
    </lineage>
</organism>
<evidence type="ECO:0008006" key="3">
    <source>
        <dbReference type="Google" id="ProtNLM"/>
    </source>
</evidence>
<dbReference type="Proteomes" id="UP001373496">
    <property type="component" value="Unassembled WGS sequence"/>
</dbReference>
<name>A0ABU8EA41_9ACTN</name>
<evidence type="ECO:0000313" key="1">
    <source>
        <dbReference type="EMBL" id="MEI4279689.1"/>
    </source>
</evidence>
<protein>
    <recommendedName>
        <fullName evidence="3">DUF2231 domain-containing protein</fullName>
    </recommendedName>
</protein>
<gene>
    <name evidence="1" type="ORF">UXQ13_14565</name>
</gene>
<proteinExistence type="predicted"/>
<dbReference type="EMBL" id="JBAPLV010000015">
    <property type="protein sequence ID" value="MEI4279689.1"/>
    <property type="molecule type" value="Genomic_DNA"/>
</dbReference>
<dbReference type="InterPro" id="IPR054261">
    <property type="entry name" value="DUF6992"/>
</dbReference>